<evidence type="ECO:0000313" key="4">
    <source>
        <dbReference type="Proteomes" id="UP000293045"/>
    </source>
</evidence>
<dbReference type="EMBL" id="PIXR01001379">
    <property type="protein sequence ID" value="TBU01471.1"/>
    <property type="molecule type" value="Genomic_DNA"/>
</dbReference>
<gene>
    <name evidence="2" type="ORF">CWI36_0713p0010</name>
    <name evidence="1" type="ORF">CWI39_1379p0010</name>
</gene>
<reference evidence="3 4" key="1">
    <citation type="submission" date="2017-12" db="EMBL/GenBank/DDBJ databases">
        <authorList>
            <person name="Pombert J.-F."/>
            <person name="Haag K.L."/>
            <person name="Ebert D."/>
        </authorList>
    </citation>
    <scope>NUCLEOTIDE SEQUENCE [LARGE SCALE GENOMIC DNA]</scope>
    <source>
        <strain evidence="2">BE-OM-2</strain>
        <strain evidence="1">IL-BN-2</strain>
    </source>
</reference>
<evidence type="ECO:0000313" key="1">
    <source>
        <dbReference type="EMBL" id="TBU01471.1"/>
    </source>
</evidence>
<proteinExistence type="predicted"/>
<dbReference type="Proteomes" id="UP000293045">
    <property type="component" value="Unassembled WGS sequence"/>
</dbReference>
<dbReference type="VEuPathDB" id="MicrosporidiaDB:CWI39_1379p0010"/>
<organism evidence="1 4">
    <name type="scientific">Hamiltosporidium magnivora</name>
    <dbReference type="NCBI Taxonomy" id="148818"/>
    <lineage>
        <taxon>Eukaryota</taxon>
        <taxon>Fungi</taxon>
        <taxon>Fungi incertae sedis</taxon>
        <taxon>Microsporidia</taxon>
        <taxon>Dubosqiidae</taxon>
        <taxon>Hamiltosporidium</taxon>
    </lineage>
</organism>
<name>A0A4Q9L3U0_9MICR</name>
<dbReference type="VEuPathDB" id="MicrosporidiaDB:CWI36_0713p0010"/>
<dbReference type="Proteomes" id="UP000291404">
    <property type="component" value="Unassembled WGS sequence"/>
</dbReference>
<keyword evidence="3" id="KW-1185">Reference proteome</keyword>
<comment type="caution">
    <text evidence="1">The sequence shown here is derived from an EMBL/GenBank/DDBJ whole genome shotgun (WGS) entry which is preliminary data.</text>
</comment>
<accession>A0A4Q9L3U0</accession>
<evidence type="ECO:0000313" key="2">
    <source>
        <dbReference type="EMBL" id="TBU04797.1"/>
    </source>
</evidence>
<dbReference type="EMBL" id="PITI01000713">
    <property type="protein sequence ID" value="TBU04797.1"/>
    <property type="molecule type" value="Genomic_DNA"/>
</dbReference>
<evidence type="ECO:0000313" key="3">
    <source>
        <dbReference type="Proteomes" id="UP000291404"/>
    </source>
</evidence>
<protein>
    <submittedName>
        <fullName evidence="1">Uncharacterized protein</fullName>
    </submittedName>
</protein>
<sequence>MHIFPFYSSYTGEININESDLDSNEKVIRGILCKKKKFDNCIPVYRNGKEVYESIYIWYPVDEIKSGFEEKVNLIKCLKENKSEMIISKNKNIKKYFKSNK</sequence>
<dbReference type="AlphaFoldDB" id="A0A4Q9L3U0"/>